<dbReference type="InterPro" id="IPR042119">
    <property type="entry name" value="QueA_dom2"/>
</dbReference>
<keyword evidence="5" id="KW-0328">Glycosyltransferase</keyword>
<reference evidence="5 6" key="1">
    <citation type="submission" date="2015-11" db="EMBL/GenBank/DDBJ databases">
        <title>Description and complete genome sequence of a novel strain predominating in hypersaline microbial mats and representing a new family of the Bacteriodetes phylum.</title>
        <authorList>
            <person name="Spring S."/>
            <person name="Bunk B."/>
            <person name="Sproer C."/>
            <person name="Klenk H.-P."/>
        </authorList>
    </citation>
    <scope>NUCLEOTIDE SEQUENCE [LARGE SCALE GENOMIC DNA]</scope>
    <source>
        <strain evidence="5 6">L21-Spi-D4</strain>
    </source>
</reference>
<proteinExistence type="predicted"/>
<keyword evidence="2 5" id="KW-0808">Transferase</keyword>
<evidence type="ECO:0000256" key="3">
    <source>
        <dbReference type="ARBA" id="ARBA00022691"/>
    </source>
</evidence>
<keyword evidence="3" id="KW-0949">S-adenosyl-L-methionine</keyword>
<dbReference type="Proteomes" id="UP000064893">
    <property type="component" value="Chromosome"/>
</dbReference>
<keyword evidence="5" id="KW-0413">Isomerase</keyword>
<dbReference type="PANTHER" id="PTHR30307:SF0">
    <property type="entry name" value="S-ADENOSYLMETHIONINE:TRNA RIBOSYLTRANSFERASE-ISOMERASE"/>
    <property type="match status" value="1"/>
</dbReference>
<name>A0A0S2I528_9BACT</name>
<dbReference type="SUPFAM" id="SSF111337">
    <property type="entry name" value="QueA-like"/>
    <property type="match status" value="1"/>
</dbReference>
<keyword evidence="1" id="KW-0963">Cytoplasm</keyword>
<dbReference type="KEGG" id="blq:L21SP5_03863"/>
<keyword evidence="4" id="KW-0671">Queuosine biosynthesis</keyword>
<accession>A0A0S2I528</accession>
<dbReference type="Pfam" id="PF02547">
    <property type="entry name" value="Queuosine_synth"/>
    <property type="match status" value="1"/>
</dbReference>
<dbReference type="Gene3D" id="2.40.10.240">
    <property type="entry name" value="QueA-like"/>
    <property type="match status" value="1"/>
</dbReference>
<dbReference type="GO" id="GO:0051075">
    <property type="term" value="F:S-adenosylmethionine:tRNA ribosyltransferase-isomerase activity"/>
    <property type="evidence" value="ECO:0007669"/>
    <property type="project" value="UniProtKB-EC"/>
</dbReference>
<evidence type="ECO:0000256" key="1">
    <source>
        <dbReference type="ARBA" id="ARBA00022490"/>
    </source>
</evidence>
<dbReference type="EMBL" id="CP013118">
    <property type="protein sequence ID" value="ALO17455.1"/>
    <property type="molecule type" value="Genomic_DNA"/>
</dbReference>
<evidence type="ECO:0000256" key="4">
    <source>
        <dbReference type="ARBA" id="ARBA00022785"/>
    </source>
</evidence>
<dbReference type="PANTHER" id="PTHR30307">
    <property type="entry name" value="S-ADENOSYLMETHIONINE:TRNA RIBOSYLTRANSFERASE-ISOMERASE"/>
    <property type="match status" value="1"/>
</dbReference>
<gene>
    <name evidence="5" type="primary">queA_2</name>
    <name evidence="5" type="ORF">L21SP5_03863</name>
</gene>
<dbReference type="InterPro" id="IPR036100">
    <property type="entry name" value="QueA_sf"/>
</dbReference>
<dbReference type="PATRIC" id="fig|1307839.3.peg.4124"/>
<dbReference type="InterPro" id="IPR042118">
    <property type="entry name" value="QueA_dom1"/>
</dbReference>
<sequence>MLIFVAQNFHKSKYFVLNSEQMKDIDINKYNYELPSERIAKYPLKKRDASKLLVYNKGAIEDHIFSELPELLPRDTRMFFNNTKVLYARLPFEKITGAQIEIFCLEPHDPADYSMNLTTRKRCQWKCLVGNLKKWKSGVLKLKGHDKIGLEASMIEKTPEHVVVEFTWKTDFSFAEILEEAGNVPIPPYLNRAAEEEDKSTYQTTYSKIDGSVAAPTAGLHFTPEVFQQLKAQHIPLHEVTLHVSAGTFRPVDHDNVRRHQMHEEYIHVDRATIASLIDNKNNVLAVGTTTVRTLESLYWIGVQILNNKPNQEHFFNVEQWEPYKEVGSSTTQEALKAILEYMDRFRLDYITGNTRIIIVPGYEHRVVDLLLTNFHQPKSTLLLLLASFIGDEWQKMYQHALNNNYRFLSYGDSCLIKL</sequence>
<dbReference type="AlphaFoldDB" id="A0A0S2I528"/>
<evidence type="ECO:0000313" key="5">
    <source>
        <dbReference type="EMBL" id="ALO17455.1"/>
    </source>
</evidence>
<keyword evidence="6" id="KW-1185">Reference proteome</keyword>
<evidence type="ECO:0000256" key="2">
    <source>
        <dbReference type="ARBA" id="ARBA00022679"/>
    </source>
</evidence>
<dbReference type="GO" id="GO:0008616">
    <property type="term" value="P:tRNA queuosine(34) biosynthetic process"/>
    <property type="evidence" value="ECO:0007669"/>
    <property type="project" value="UniProtKB-KW"/>
</dbReference>
<protein>
    <submittedName>
        <fullName evidence="5">S-adenosylmethionine:tRNA ribosyltransferase-isomerase</fullName>
        <ecNumber evidence="5">2.4.99.17</ecNumber>
    </submittedName>
</protein>
<organism evidence="5 6">
    <name type="scientific">Salinivirga cyanobacteriivorans</name>
    <dbReference type="NCBI Taxonomy" id="1307839"/>
    <lineage>
        <taxon>Bacteria</taxon>
        <taxon>Pseudomonadati</taxon>
        <taxon>Bacteroidota</taxon>
        <taxon>Bacteroidia</taxon>
        <taxon>Bacteroidales</taxon>
        <taxon>Salinivirgaceae</taxon>
        <taxon>Salinivirga</taxon>
    </lineage>
</organism>
<dbReference type="STRING" id="1307839.L21SP5_03863"/>
<dbReference type="EC" id="2.4.99.17" evidence="5"/>
<dbReference type="InterPro" id="IPR003699">
    <property type="entry name" value="QueA"/>
</dbReference>
<dbReference type="Gene3D" id="3.40.1780.10">
    <property type="entry name" value="QueA-like"/>
    <property type="match status" value="1"/>
</dbReference>
<evidence type="ECO:0000313" key="6">
    <source>
        <dbReference type="Proteomes" id="UP000064893"/>
    </source>
</evidence>